<evidence type="ECO:0000313" key="1">
    <source>
        <dbReference type="EMBL" id="ETV81635.1"/>
    </source>
</evidence>
<dbReference type="STRING" id="112090.W4GPI3"/>
<reference evidence="1" key="1">
    <citation type="submission" date="2013-12" db="EMBL/GenBank/DDBJ databases">
        <title>The Genome Sequence of Aphanomyces astaci APO3.</title>
        <authorList>
            <consortium name="The Broad Institute Genomics Platform"/>
            <person name="Russ C."/>
            <person name="Tyler B."/>
            <person name="van West P."/>
            <person name="Dieguez-Uribeondo J."/>
            <person name="Young S.K."/>
            <person name="Zeng Q."/>
            <person name="Gargeya S."/>
            <person name="Fitzgerald M."/>
            <person name="Abouelleil A."/>
            <person name="Alvarado L."/>
            <person name="Chapman S.B."/>
            <person name="Gainer-Dewar J."/>
            <person name="Goldberg J."/>
            <person name="Griggs A."/>
            <person name="Gujja S."/>
            <person name="Hansen M."/>
            <person name="Howarth C."/>
            <person name="Imamovic A."/>
            <person name="Ireland A."/>
            <person name="Larimer J."/>
            <person name="McCowan C."/>
            <person name="Murphy C."/>
            <person name="Pearson M."/>
            <person name="Poon T.W."/>
            <person name="Priest M."/>
            <person name="Roberts A."/>
            <person name="Saif S."/>
            <person name="Shea T."/>
            <person name="Sykes S."/>
            <person name="Wortman J."/>
            <person name="Nusbaum C."/>
            <person name="Birren B."/>
        </authorList>
    </citation>
    <scope>NUCLEOTIDE SEQUENCE [LARGE SCALE GENOMIC DNA]</scope>
    <source>
        <strain evidence="1">APO3</strain>
    </source>
</reference>
<sequence>MEGAVVVVGTDRSGRGGVRPELPSSVPMWLVGSVAMKLVDSLSIIDVERMVAKFEDSRLILCGGMERDITIWTRIGAVATLRGHPASVLYLACDDDNFQIAAPTSASHHSSLTQKLWAEPAEPTE</sequence>
<dbReference type="EMBL" id="KI913124">
    <property type="protein sequence ID" value="ETV81635.1"/>
    <property type="molecule type" value="Genomic_DNA"/>
</dbReference>
<organism evidence="1">
    <name type="scientific">Aphanomyces astaci</name>
    <name type="common">Crayfish plague agent</name>
    <dbReference type="NCBI Taxonomy" id="112090"/>
    <lineage>
        <taxon>Eukaryota</taxon>
        <taxon>Sar</taxon>
        <taxon>Stramenopiles</taxon>
        <taxon>Oomycota</taxon>
        <taxon>Saprolegniomycetes</taxon>
        <taxon>Saprolegniales</taxon>
        <taxon>Verrucalvaceae</taxon>
        <taxon>Aphanomyces</taxon>
    </lineage>
</organism>
<gene>
    <name evidence="1" type="ORF">H257_06082</name>
</gene>
<dbReference type="AlphaFoldDB" id="W4GPI3"/>
<name>W4GPI3_APHAT</name>
<dbReference type="GeneID" id="20808078"/>
<dbReference type="RefSeq" id="XP_009829493.1">
    <property type="nucleotide sequence ID" value="XM_009831191.1"/>
</dbReference>
<protein>
    <submittedName>
        <fullName evidence="1">Uncharacterized protein</fullName>
    </submittedName>
</protein>
<dbReference type="VEuPathDB" id="FungiDB:H257_06082"/>
<accession>W4GPI3</accession>
<proteinExistence type="predicted"/>